<feature type="transmembrane region" description="Helical" evidence="8">
    <location>
        <begin position="12"/>
        <end position="31"/>
    </location>
</feature>
<dbReference type="InterPro" id="IPR004089">
    <property type="entry name" value="MCPsignal_dom"/>
</dbReference>
<evidence type="ECO:0000256" key="4">
    <source>
        <dbReference type="ARBA" id="ARBA00023136"/>
    </source>
</evidence>
<comment type="similarity">
    <text evidence="6">Belongs to the methyl-accepting chemotaxis (MCP) protein family.</text>
</comment>
<organism evidence="10 11">
    <name type="scientific">Vogesella indigofera</name>
    <name type="common">Pseudomonas indigofera</name>
    <dbReference type="NCBI Taxonomy" id="45465"/>
    <lineage>
        <taxon>Bacteria</taxon>
        <taxon>Pseudomonadati</taxon>
        <taxon>Pseudomonadota</taxon>
        <taxon>Betaproteobacteria</taxon>
        <taxon>Neisseriales</taxon>
        <taxon>Chromobacteriaceae</taxon>
        <taxon>Vogesella</taxon>
    </lineage>
</organism>
<dbReference type="SUPFAM" id="SSF58104">
    <property type="entry name" value="Methyl-accepting chemotaxis protein (MCP) signaling domain"/>
    <property type="match status" value="1"/>
</dbReference>
<dbReference type="EMBL" id="RBID01000015">
    <property type="protein sequence ID" value="RKQ57787.1"/>
    <property type="molecule type" value="Genomic_DNA"/>
</dbReference>
<dbReference type="CDD" id="cd11386">
    <property type="entry name" value="MCP_signal"/>
    <property type="match status" value="1"/>
</dbReference>
<evidence type="ECO:0000256" key="8">
    <source>
        <dbReference type="SAM" id="Phobius"/>
    </source>
</evidence>
<evidence type="ECO:0000313" key="10">
    <source>
        <dbReference type="EMBL" id="RKQ57787.1"/>
    </source>
</evidence>
<comment type="caution">
    <text evidence="10">The sequence shown here is derived from an EMBL/GenBank/DDBJ whole genome shotgun (WGS) entry which is preliminary data.</text>
</comment>
<evidence type="ECO:0000313" key="11">
    <source>
        <dbReference type="Proteomes" id="UP000279384"/>
    </source>
</evidence>
<name>A0A495BA77_VOGIN</name>
<dbReference type="InterPro" id="IPR024478">
    <property type="entry name" value="HlyB_4HB_MCP"/>
</dbReference>
<feature type="domain" description="Methyl-accepting transducer" evidence="9">
    <location>
        <begin position="270"/>
        <end position="506"/>
    </location>
</feature>
<dbReference type="FunFam" id="1.10.287.950:FF:000001">
    <property type="entry name" value="Methyl-accepting chemotaxis sensory transducer"/>
    <property type="match status" value="1"/>
</dbReference>
<dbReference type="AlphaFoldDB" id="A0A495BA77"/>
<dbReference type="PROSITE" id="PS50111">
    <property type="entry name" value="CHEMOTAXIS_TRANSDUC_2"/>
    <property type="match status" value="1"/>
</dbReference>
<dbReference type="Pfam" id="PF12729">
    <property type="entry name" value="4HB_MCP_1"/>
    <property type="match status" value="1"/>
</dbReference>
<keyword evidence="2 8" id="KW-0812">Transmembrane</keyword>
<keyword evidence="5 7" id="KW-0807">Transducer</keyword>
<dbReference type="GO" id="GO:0007165">
    <property type="term" value="P:signal transduction"/>
    <property type="evidence" value="ECO:0007669"/>
    <property type="project" value="UniProtKB-KW"/>
</dbReference>
<reference evidence="10 11" key="1">
    <citation type="submission" date="2018-10" db="EMBL/GenBank/DDBJ databases">
        <title>Genomic Encyclopedia of Type Strains, Phase IV (KMG-IV): sequencing the most valuable type-strain genomes for metagenomic binning, comparative biology and taxonomic classification.</title>
        <authorList>
            <person name="Goeker M."/>
        </authorList>
    </citation>
    <scope>NUCLEOTIDE SEQUENCE [LARGE SCALE GENOMIC DNA]</scope>
    <source>
        <strain evidence="10 11">DSM 3303</strain>
    </source>
</reference>
<keyword evidence="3 8" id="KW-1133">Transmembrane helix</keyword>
<protein>
    <submittedName>
        <fullName evidence="10">Methyl-accepting chemotaxis protein</fullName>
    </submittedName>
</protein>
<evidence type="ECO:0000256" key="6">
    <source>
        <dbReference type="ARBA" id="ARBA00029447"/>
    </source>
</evidence>
<dbReference type="GO" id="GO:0016020">
    <property type="term" value="C:membrane"/>
    <property type="evidence" value="ECO:0007669"/>
    <property type="project" value="UniProtKB-SubCell"/>
</dbReference>
<keyword evidence="4 8" id="KW-0472">Membrane</keyword>
<feature type="transmembrane region" description="Helical" evidence="8">
    <location>
        <begin position="189"/>
        <end position="209"/>
    </location>
</feature>
<dbReference type="SMART" id="SM00283">
    <property type="entry name" value="MA"/>
    <property type="match status" value="1"/>
</dbReference>
<gene>
    <name evidence="10" type="ORF">C8E02_2086</name>
</gene>
<dbReference type="Gene3D" id="1.10.287.950">
    <property type="entry name" value="Methyl-accepting chemotaxis protein"/>
    <property type="match status" value="1"/>
</dbReference>
<sequence length="565" mass="59435">MLRNPTIGQRLSFLVIVLLAIAAFLGGYGMYTQSKILADFSSTYNDRVVPLQQLKLVADGYAVSIVDAAHKVRAGALNRDGFLSNLDQARTQIRQQWQAYRATELTAHELELAQQAERSMQAADHTVDRLRELVVAGDNAALQTFNDAQLYPGLDPVSGRISALIDLQLKVAAQEYAAAEADAAFCARVSLALMLLGMVLGAALGYTIIRRLLSQLGGEPNDVVALAGRIANGDLSLQLPVRGGDRHSIVASMAQMQQALIALVRNLDGIVARLTVNASELAAASEQVAVSAEEQTRSAASMSAAVEQLSVSIASVSDNARDVATDAQASGSLAQQGQGIIERTVHTIHQVAQQARDASRQADLLGNKSQQIANVVQVIRDVAEQTNLLALNAAIEAARAGEQGRGFAVVADEVRKLSERTAQSTAEISSIIGEMLDNSQRVVAGIHGTVGQMEDGLQQSQQAQGAVAGIGDNVGRINHAIAEISVALVQQQAAGSGIAGNVEQVAQMSEETCSAAAQTAASAGQLEQMAHELKAAIDFFSLPATTAPARDMAFAMPLASRLQPA</sequence>
<evidence type="ECO:0000256" key="3">
    <source>
        <dbReference type="ARBA" id="ARBA00022989"/>
    </source>
</evidence>
<evidence type="ECO:0000256" key="1">
    <source>
        <dbReference type="ARBA" id="ARBA00004141"/>
    </source>
</evidence>
<dbReference type="RefSeq" id="WP_120810688.1">
    <property type="nucleotide sequence ID" value="NZ_RBID01000015.1"/>
</dbReference>
<comment type="subcellular location">
    <subcellularLocation>
        <location evidence="1">Membrane</location>
        <topology evidence="1">Multi-pass membrane protein</topology>
    </subcellularLocation>
</comment>
<dbReference type="Pfam" id="PF00015">
    <property type="entry name" value="MCPsignal"/>
    <property type="match status" value="1"/>
</dbReference>
<accession>A0A495BA77</accession>
<dbReference type="Proteomes" id="UP000279384">
    <property type="component" value="Unassembled WGS sequence"/>
</dbReference>
<dbReference type="GO" id="GO:0006935">
    <property type="term" value="P:chemotaxis"/>
    <property type="evidence" value="ECO:0007669"/>
    <property type="project" value="UniProtKB-ARBA"/>
</dbReference>
<evidence type="ECO:0000256" key="2">
    <source>
        <dbReference type="ARBA" id="ARBA00022692"/>
    </source>
</evidence>
<dbReference type="PANTHER" id="PTHR32089">
    <property type="entry name" value="METHYL-ACCEPTING CHEMOTAXIS PROTEIN MCPB"/>
    <property type="match status" value="1"/>
</dbReference>
<evidence type="ECO:0000256" key="7">
    <source>
        <dbReference type="PROSITE-ProRule" id="PRU00284"/>
    </source>
</evidence>
<evidence type="ECO:0000259" key="9">
    <source>
        <dbReference type="PROSITE" id="PS50111"/>
    </source>
</evidence>
<dbReference type="PANTHER" id="PTHR32089:SF119">
    <property type="entry name" value="METHYL-ACCEPTING CHEMOTAXIS PROTEIN CTPL"/>
    <property type="match status" value="1"/>
</dbReference>
<evidence type="ECO:0000256" key="5">
    <source>
        <dbReference type="ARBA" id="ARBA00023224"/>
    </source>
</evidence>
<proteinExistence type="inferred from homology"/>